<feature type="region of interest" description="Disordered" evidence="1">
    <location>
        <begin position="464"/>
        <end position="505"/>
    </location>
</feature>
<dbReference type="EMBL" id="NBII01000008">
    <property type="protein sequence ID" value="PAV16185.1"/>
    <property type="molecule type" value="Genomic_DNA"/>
</dbReference>
<feature type="compositionally biased region" description="Polar residues" evidence="1">
    <location>
        <begin position="439"/>
        <end position="453"/>
    </location>
</feature>
<evidence type="ECO:0000313" key="4">
    <source>
        <dbReference type="Proteomes" id="UP000217199"/>
    </source>
</evidence>
<gene>
    <name evidence="3" type="ORF">PNOK_0780500</name>
</gene>
<name>A0A286U9E9_9AGAM</name>
<dbReference type="AlphaFoldDB" id="A0A286U9E9"/>
<feature type="compositionally biased region" description="Basic and acidic residues" evidence="1">
    <location>
        <begin position="306"/>
        <end position="322"/>
    </location>
</feature>
<dbReference type="Proteomes" id="UP000217199">
    <property type="component" value="Unassembled WGS sequence"/>
</dbReference>
<feature type="compositionally biased region" description="Polar residues" evidence="1">
    <location>
        <begin position="353"/>
        <end position="362"/>
    </location>
</feature>
<keyword evidence="2" id="KW-0812">Transmembrane</keyword>
<feature type="compositionally biased region" description="Polar residues" evidence="1">
    <location>
        <begin position="66"/>
        <end position="82"/>
    </location>
</feature>
<evidence type="ECO:0000313" key="3">
    <source>
        <dbReference type="EMBL" id="PAV16185.1"/>
    </source>
</evidence>
<feature type="compositionally biased region" description="Basic and acidic residues" evidence="1">
    <location>
        <begin position="274"/>
        <end position="292"/>
    </location>
</feature>
<accession>A0A286U9E9</accession>
<sequence>MAPHSLNEAYTLASRALDVSLAHVPLLYIEIVGKIAAVVFGIAIVYETIKSLRRYYRLKLAQRLTTNSNGSSVDTPHINSFTPFVPRPNEGPQGPGPERSVSNASESTLRPLLLSANLNQAASNNQYKTLLLPILQHERHRSYQATGQSAALNRRSFPFTGKRATRTSICVLSEALKAELKAFRSCPADLSRAAVEIDNDLSYEVIFSEKQPITEKNSESPTKHSIHVIFPETNDGHVIPDNVQSGDIQSREDSLNRKSDSHLVICESVADPDPESKSDSRRHDEQLRRSDDGSFLECVRLTKSPTNERSKPLFDDNDKENKVPSPEMLTDRGKKHHRSRPYSKRRSQAEENAITNPSTGESTCTFKKPRIVVSKSSKTKKPKACILVVEKRRNKRSGLDTVTGMRLCFDEIPRNQPRDSSLPEKNRVLVQVEPHMNPAPTSQEGGKESQTTNLKKELVVVECPGSVPKKRSREPMKKAGAKKIPRPENGSGPKEKEKGRKSNSIRAPLGVITNANLNQLKDIPETEPEPKVCLTTEILEPTPSPYPLLMLNGVPTEESDMEIADTSANKLQAQQINPPRNPALLNTRWAPKPAIPPLTITVIVRRQQSQSQTRSISGRNSDSTLAALTTKTKFPGWTSSSLSSSMSNSDLIPGEPELVLTPPAGTSLEELRGIISKSLLNKKNGSGSGLGFGGGFGYMGALRGEVSVGSRKLFLPLLTERFYAQWVKERVKEDGKGVVECNRNLSKLPFPRPTFKQSAHKNQLCRDSPTFTKFVCVRMFSLSRRMCCPFEAHHPLSSLSVSDTGESYKALSGMSLYLEAGPELI</sequence>
<keyword evidence="4" id="KW-1185">Reference proteome</keyword>
<organism evidence="3 4">
    <name type="scientific">Pyrrhoderma noxium</name>
    <dbReference type="NCBI Taxonomy" id="2282107"/>
    <lineage>
        <taxon>Eukaryota</taxon>
        <taxon>Fungi</taxon>
        <taxon>Dikarya</taxon>
        <taxon>Basidiomycota</taxon>
        <taxon>Agaricomycotina</taxon>
        <taxon>Agaricomycetes</taxon>
        <taxon>Hymenochaetales</taxon>
        <taxon>Hymenochaetaceae</taxon>
        <taxon>Pyrrhoderma</taxon>
    </lineage>
</organism>
<keyword evidence="2" id="KW-0472">Membrane</keyword>
<protein>
    <submittedName>
        <fullName evidence="3">Uncharacterized protein</fullName>
    </submittedName>
</protein>
<feature type="compositionally biased region" description="Basic and acidic residues" evidence="1">
    <location>
        <begin position="249"/>
        <end position="261"/>
    </location>
</feature>
<reference evidence="3 4" key="1">
    <citation type="journal article" date="2017" name="Mol. Ecol.">
        <title>Comparative and population genomic landscape of Phellinus noxius: A hypervariable fungus causing root rot in trees.</title>
        <authorList>
            <person name="Chung C.L."/>
            <person name="Lee T.J."/>
            <person name="Akiba M."/>
            <person name="Lee H.H."/>
            <person name="Kuo T.H."/>
            <person name="Liu D."/>
            <person name="Ke H.M."/>
            <person name="Yokoi T."/>
            <person name="Roa M.B."/>
            <person name="Lu M.J."/>
            <person name="Chang Y.Y."/>
            <person name="Ann P.J."/>
            <person name="Tsai J.N."/>
            <person name="Chen C.Y."/>
            <person name="Tzean S.S."/>
            <person name="Ota Y."/>
            <person name="Hattori T."/>
            <person name="Sahashi N."/>
            <person name="Liou R.F."/>
            <person name="Kikuchi T."/>
            <person name="Tsai I.J."/>
        </authorList>
    </citation>
    <scope>NUCLEOTIDE SEQUENCE [LARGE SCALE GENOMIC DNA]</scope>
    <source>
        <strain evidence="3 4">FFPRI411160</strain>
    </source>
</reference>
<keyword evidence="2" id="KW-1133">Transmembrane helix</keyword>
<feature type="transmembrane region" description="Helical" evidence="2">
    <location>
        <begin position="26"/>
        <end position="49"/>
    </location>
</feature>
<evidence type="ECO:0000256" key="1">
    <source>
        <dbReference type="SAM" id="MobiDB-lite"/>
    </source>
</evidence>
<feature type="region of interest" description="Disordered" evidence="1">
    <location>
        <begin position="66"/>
        <end position="103"/>
    </location>
</feature>
<feature type="region of interest" description="Disordered" evidence="1">
    <location>
        <begin position="436"/>
        <end position="455"/>
    </location>
</feature>
<proteinExistence type="predicted"/>
<dbReference type="OrthoDB" id="10682246at2759"/>
<feature type="region of interest" description="Disordered" evidence="1">
    <location>
        <begin position="232"/>
        <end position="362"/>
    </location>
</feature>
<dbReference type="InParanoid" id="A0A286U9E9"/>
<feature type="compositionally biased region" description="Basic residues" evidence="1">
    <location>
        <begin position="333"/>
        <end position="346"/>
    </location>
</feature>
<comment type="caution">
    <text evidence="3">The sequence shown here is derived from an EMBL/GenBank/DDBJ whole genome shotgun (WGS) entry which is preliminary data.</text>
</comment>
<evidence type="ECO:0000256" key="2">
    <source>
        <dbReference type="SAM" id="Phobius"/>
    </source>
</evidence>